<dbReference type="Proteomes" id="UP001288320">
    <property type="component" value="Unassembled WGS sequence"/>
</dbReference>
<evidence type="ECO:0000313" key="1">
    <source>
        <dbReference type="EMBL" id="MDY5139888.1"/>
    </source>
</evidence>
<reference evidence="1 3" key="1">
    <citation type="submission" date="2023-10" db="EMBL/GenBank/DDBJ databases">
        <title>Whole Genome based description of the genera Actinobaculum and Actinotignum reveals a complex phylogenetic relationship within the species included in the genus Actinotignum.</title>
        <authorList>
            <person name="Jensen C.S."/>
            <person name="Dargis R."/>
            <person name="Kemp M."/>
            <person name="Christensen J.J."/>
        </authorList>
    </citation>
    <scope>NUCLEOTIDE SEQUENCE</scope>
    <source>
        <strain evidence="2 3">SLA_B089</strain>
        <strain evidence="1">SLA_B245</strain>
    </source>
</reference>
<evidence type="ECO:0000313" key="2">
    <source>
        <dbReference type="EMBL" id="MDY5145661.1"/>
    </source>
</evidence>
<dbReference type="AlphaFoldDB" id="A0AAW9HB66"/>
<dbReference type="InterPro" id="IPR036249">
    <property type="entry name" value="Thioredoxin-like_sf"/>
</dbReference>
<accession>A0AAW9HB66</accession>
<dbReference type="Pfam" id="PF22234">
    <property type="entry name" value="Rv2466c-like"/>
    <property type="match status" value="1"/>
</dbReference>
<dbReference type="InterPro" id="IPR053977">
    <property type="entry name" value="Rv2466c-like"/>
</dbReference>
<comment type="caution">
    <text evidence="1">The sequence shown here is derived from an EMBL/GenBank/DDBJ whole genome shotgun (WGS) entry which is preliminary data.</text>
</comment>
<dbReference type="Proteomes" id="UP001284901">
    <property type="component" value="Unassembled WGS sequence"/>
</dbReference>
<dbReference type="GeneID" id="92813837"/>
<evidence type="ECO:0000313" key="4">
    <source>
        <dbReference type="Proteomes" id="UP001288320"/>
    </source>
</evidence>
<proteinExistence type="predicted"/>
<organism evidence="1 4">
    <name type="scientific">Actinotignum timonense</name>
    <dbReference type="NCBI Taxonomy" id="1870995"/>
    <lineage>
        <taxon>Bacteria</taxon>
        <taxon>Bacillati</taxon>
        <taxon>Actinomycetota</taxon>
        <taxon>Actinomycetes</taxon>
        <taxon>Actinomycetales</taxon>
        <taxon>Actinomycetaceae</taxon>
        <taxon>Actinotignum</taxon>
    </lineage>
</organism>
<gene>
    <name evidence="1" type="ORF">R6G74_00955</name>
    <name evidence="2" type="ORF">R6P33_01310</name>
</gene>
<dbReference type="EMBL" id="JAWNFY010000003">
    <property type="protein sequence ID" value="MDY5145661.1"/>
    <property type="molecule type" value="Genomic_DNA"/>
</dbReference>
<dbReference type="Gene3D" id="3.40.30.10">
    <property type="entry name" value="Glutaredoxin"/>
    <property type="match status" value="1"/>
</dbReference>
<name>A0AAW9HB66_9ACTO</name>
<keyword evidence="3" id="KW-1185">Reference proteome</keyword>
<protein>
    <submittedName>
        <fullName evidence="1">DsbA family protein</fullName>
    </submittedName>
</protein>
<dbReference type="EMBL" id="JAWNFV010000001">
    <property type="protein sequence ID" value="MDY5139888.1"/>
    <property type="molecule type" value="Genomic_DNA"/>
</dbReference>
<evidence type="ECO:0000313" key="3">
    <source>
        <dbReference type="Proteomes" id="UP001284901"/>
    </source>
</evidence>
<sequence>MSTQVEFWFDATCPWTWITSRWVTEVATARDFAVTWRPFSLAILNEGKDISQEYRAHVEEGRETALVAMKIAQLEGNEKLGEFYTALGQAIHEDRRPVGREILAEVLAALGEGSEYLNDAAHYDAALRDSVASGLALVGDEVGVPIISFDGAAFFGPVISPAPHGEAALALWDGCLALARTPGFFELKRSRTTGPIFS</sequence>
<dbReference type="RefSeq" id="WP_087071047.1">
    <property type="nucleotide sequence ID" value="NZ_CAUPFC010000006.1"/>
</dbReference>
<dbReference type="SUPFAM" id="SSF52833">
    <property type="entry name" value="Thioredoxin-like"/>
    <property type="match status" value="1"/>
</dbReference>